<dbReference type="InterPro" id="IPR013762">
    <property type="entry name" value="Integrase-like_cat_sf"/>
</dbReference>
<dbReference type="GO" id="GO:0006310">
    <property type="term" value="P:DNA recombination"/>
    <property type="evidence" value="ECO:0007669"/>
    <property type="project" value="UniProtKB-KW"/>
</dbReference>
<reference evidence="5" key="1">
    <citation type="submission" date="2016-10" db="EMBL/GenBank/DDBJ databases">
        <authorList>
            <person name="Varghese N."/>
            <person name="Submissions S."/>
        </authorList>
    </citation>
    <scope>NUCLEOTIDE SEQUENCE [LARGE SCALE GENOMIC DNA]</scope>
    <source>
        <strain evidence="5">CGMCC 1.6474</strain>
    </source>
</reference>
<evidence type="ECO:0000259" key="3">
    <source>
        <dbReference type="Pfam" id="PF20172"/>
    </source>
</evidence>
<feature type="compositionally biased region" description="Basic and acidic residues" evidence="2">
    <location>
        <begin position="342"/>
        <end position="364"/>
    </location>
</feature>
<dbReference type="Proteomes" id="UP000198804">
    <property type="component" value="Unassembled WGS sequence"/>
</dbReference>
<accession>A0A1I4KNC2</accession>
<organism evidence="4 5">
    <name type="scientific">Methylorubrum salsuginis</name>
    <dbReference type="NCBI Taxonomy" id="414703"/>
    <lineage>
        <taxon>Bacteria</taxon>
        <taxon>Pseudomonadati</taxon>
        <taxon>Pseudomonadota</taxon>
        <taxon>Alphaproteobacteria</taxon>
        <taxon>Hyphomicrobiales</taxon>
        <taxon>Methylobacteriaceae</taxon>
        <taxon>Methylorubrum</taxon>
    </lineage>
</organism>
<evidence type="ECO:0000256" key="2">
    <source>
        <dbReference type="SAM" id="MobiDB-lite"/>
    </source>
</evidence>
<name>A0A1I4KNC2_9HYPH</name>
<dbReference type="GO" id="GO:0003677">
    <property type="term" value="F:DNA binding"/>
    <property type="evidence" value="ECO:0007669"/>
    <property type="project" value="InterPro"/>
</dbReference>
<dbReference type="Gene3D" id="1.10.443.10">
    <property type="entry name" value="Intergrase catalytic core"/>
    <property type="match status" value="1"/>
</dbReference>
<dbReference type="AlphaFoldDB" id="A0A1I4KNC2"/>
<gene>
    <name evidence="4" type="ORF">SAMN04488125_12522</name>
</gene>
<dbReference type="Pfam" id="PF20172">
    <property type="entry name" value="DUF6538"/>
    <property type="match status" value="1"/>
</dbReference>
<keyword evidence="1" id="KW-0233">DNA recombination</keyword>
<dbReference type="InterPro" id="IPR011010">
    <property type="entry name" value="DNA_brk_join_enz"/>
</dbReference>
<dbReference type="OrthoDB" id="9784724at2"/>
<dbReference type="GO" id="GO:0015074">
    <property type="term" value="P:DNA integration"/>
    <property type="evidence" value="ECO:0007669"/>
    <property type="project" value="InterPro"/>
</dbReference>
<dbReference type="EMBL" id="FOSV01000025">
    <property type="protein sequence ID" value="SFL80093.1"/>
    <property type="molecule type" value="Genomic_DNA"/>
</dbReference>
<dbReference type="SUPFAM" id="SSF56349">
    <property type="entry name" value="DNA breaking-rejoining enzymes"/>
    <property type="match status" value="1"/>
</dbReference>
<keyword evidence="5" id="KW-1185">Reference proteome</keyword>
<proteinExistence type="predicted"/>
<dbReference type="RefSeq" id="WP_091950887.1">
    <property type="nucleotide sequence ID" value="NZ_FOSV01000025.1"/>
</dbReference>
<dbReference type="InterPro" id="IPR046668">
    <property type="entry name" value="DUF6538"/>
</dbReference>
<sequence>MALATNLHRRGAVYYWRRRVPATFALATGANWLKLSLRTREPVRARFLAAQLDATAADLFMTTLPDTITKEQLATLFRKAFLGHEVKLDRVAAFARQEPDFDPAAEMAAEQAMGWSYRVASSRGVNGRLTEDDRAAMAKAGLAEAEIACVGDCLDAMRRSGALAPSQARIREIVEEIGALPTPGNVARAEPIYLRALGEALLRTRDRFVLDALPYEDLMADLGTEAGENASEQPVAEPIVAVVDPITAPSVPLPIASKGSPLAPASTSIVTIEAIGGKLIAEKRQDRDWDDKTCRQAEFIFTLFGRFLREEHGLTDLGGLRQTHCDAFDGFLRGLFTSVGKSPKDKDRPIRELRQISEAKKPGERGLASGTRNRHLTFLGQALVRARKAGVIIDAGVSLAEFRARKKKRGRDQRPTPPSSALATFFSLPVFTGCRDWDDIHTAGTELFHRAAYFGPMLAHYTGMRREEFCALSVDDVVTTNGEHPYLHVCFNAFGRVKNAQSVRNLAVHPELIRLGFLDYVAAVHRLGHKRVFPDLFSPSTRSLLGDRLYDELRPAFTMAGFTTHQVRHFFGNALKQQRVAEEFRADLLGHGGKSETTERYCNPIGISLQLEELMKLPILTAHLVPRPTRLVPWVERGEIPPWSRAFRQRSVSRSVRTCSASRS</sequence>
<evidence type="ECO:0000313" key="5">
    <source>
        <dbReference type="Proteomes" id="UP000198804"/>
    </source>
</evidence>
<evidence type="ECO:0000313" key="4">
    <source>
        <dbReference type="EMBL" id="SFL80093.1"/>
    </source>
</evidence>
<feature type="domain" description="DUF6538" evidence="3">
    <location>
        <begin position="6"/>
        <end position="60"/>
    </location>
</feature>
<evidence type="ECO:0000256" key="1">
    <source>
        <dbReference type="ARBA" id="ARBA00023172"/>
    </source>
</evidence>
<feature type="region of interest" description="Disordered" evidence="2">
    <location>
        <begin position="341"/>
        <end position="370"/>
    </location>
</feature>
<protein>
    <submittedName>
        <fullName evidence="4">Phage integrase family protein</fullName>
    </submittedName>
</protein>
<dbReference type="STRING" id="414703.SAMN04488125_12522"/>